<sequence length="44" mass="5543">MKLPLKNCVTETRVFKKYNYVVNIFQILQLRRTFFVRVFLLFEW</sequence>
<dbReference type="EMBL" id="VSRR010058898">
    <property type="protein sequence ID" value="MPC82116.1"/>
    <property type="molecule type" value="Genomic_DNA"/>
</dbReference>
<organism evidence="1 2">
    <name type="scientific">Portunus trituberculatus</name>
    <name type="common">Swimming crab</name>
    <name type="synonym">Neptunus trituberculatus</name>
    <dbReference type="NCBI Taxonomy" id="210409"/>
    <lineage>
        <taxon>Eukaryota</taxon>
        <taxon>Metazoa</taxon>
        <taxon>Ecdysozoa</taxon>
        <taxon>Arthropoda</taxon>
        <taxon>Crustacea</taxon>
        <taxon>Multicrustacea</taxon>
        <taxon>Malacostraca</taxon>
        <taxon>Eumalacostraca</taxon>
        <taxon>Eucarida</taxon>
        <taxon>Decapoda</taxon>
        <taxon>Pleocyemata</taxon>
        <taxon>Brachyura</taxon>
        <taxon>Eubrachyura</taxon>
        <taxon>Portunoidea</taxon>
        <taxon>Portunidae</taxon>
        <taxon>Portuninae</taxon>
        <taxon>Portunus</taxon>
    </lineage>
</organism>
<evidence type="ECO:0000313" key="2">
    <source>
        <dbReference type="Proteomes" id="UP000324222"/>
    </source>
</evidence>
<evidence type="ECO:0000313" key="1">
    <source>
        <dbReference type="EMBL" id="MPC82116.1"/>
    </source>
</evidence>
<gene>
    <name evidence="1" type="ORF">E2C01_076761</name>
</gene>
<dbReference type="Proteomes" id="UP000324222">
    <property type="component" value="Unassembled WGS sequence"/>
</dbReference>
<protein>
    <submittedName>
        <fullName evidence="1">Uncharacterized protein</fullName>
    </submittedName>
</protein>
<accession>A0A5B7IJU9</accession>
<comment type="caution">
    <text evidence="1">The sequence shown here is derived from an EMBL/GenBank/DDBJ whole genome shotgun (WGS) entry which is preliminary data.</text>
</comment>
<keyword evidence="2" id="KW-1185">Reference proteome</keyword>
<proteinExistence type="predicted"/>
<reference evidence="1 2" key="1">
    <citation type="submission" date="2019-05" db="EMBL/GenBank/DDBJ databases">
        <title>Another draft genome of Portunus trituberculatus and its Hox gene families provides insights of decapod evolution.</title>
        <authorList>
            <person name="Jeong J.-H."/>
            <person name="Song I."/>
            <person name="Kim S."/>
            <person name="Choi T."/>
            <person name="Kim D."/>
            <person name="Ryu S."/>
            <person name="Kim W."/>
        </authorList>
    </citation>
    <scope>NUCLEOTIDE SEQUENCE [LARGE SCALE GENOMIC DNA]</scope>
    <source>
        <tissue evidence="1">Muscle</tissue>
    </source>
</reference>
<name>A0A5B7IJU9_PORTR</name>
<dbReference type="AlphaFoldDB" id="A0A5B7IJU9"/>